<reference evidence="1" key="1">
    <citation type="submission" date="2018-05" db="EMBL/GenBank/DDBJ databases">
        <authorList>
            <person name="Lanie J.A."/>
            <person name="Ng W.-L."/>
            <person name="Kazmierczak K.M."/>
            <person name="Andrzejewski T.M."/>
            <person name="Davidsen T.M."/>
            <person name="Wayne K.J."/>
            <person name="Tettelin H."/>
            <person name="Glass J.I."/>
            <person name="Rusch D."/>
            <person name="Podicherti R."/>
            <person name="Tsui H.-C.T."/>
            <person name="Winkler M.E."/>
        </authorList>
    </citation>
    <scope>NUCLEOTIDE SEQUENCE</scope>
</reference>
<proteinExistence type="predicted"/>
<name>A0A381YEM8_9ZZZZ</name>
<accession>A0A381YEM8</accession>
<gene>
    <name evidence="1" type="ORF">METZ01_LOCUS127741</name>
</gene>
<sequence length="40" mass="4223">MTLDDGDIVTGGFCFLEGKSESPISNLCLDKSNIDAGVYP</sequence>
<organism evidence="1">
    <name type="scientific">marine metagenome</name>
    <dbReference type="NCBI Taxonomy" id="408172"/>
    <lineage>
        <taxon>unclassified sequences</taxon>
        <taxon>metagenomes</taxon>
        <taxon>ecological metagenomes</taxon>
    </lineage>
</organism>
<evidence type="ECO:0000313" key="1">
    <source>
        <dbReference type="EMBL" id="SVA74887.1"/>
    </source>
</evidence>
<dbReference type="EMBL" id="UINC01017936">
    <property type="protein sequence ID" value="SVA74887.1"/>
    <property type="molecule type" value="Genomic_DNA"/>
</dbReference>
<dbReference type="AlphaFoldDB" id="A0A381YEM8"/>
<protein>
    <submittedName>
        <fullName evidence="1">Uncharacterized protein</fullName>
    </submittedName>
</protein>